<reference evidence="2 3" key="1">
    <citation type="submission" date="2019-10" db="EMBL/GenBank/DDBJ databases">
        <authorList>
            <person name="Palmer J.M."/>
        </authorList>
    </citation>
    <scope>NUCLEOTIDE SEQUENCE [LARGE SCALE GENOMIC DNA]</scope>
    <source>
        <strain evidence="2 3">TWF694</strain>
    </source>
</reference>
<proteinExistence type="predicted"/>
<evidence type="ECO:0000313" key="3">
    <source>
        <dbReference type="Proteomes" id="UP001365542"/>
    </source>
</evidence>
<keyword evidence="3" id="KW-1185">Reference proteome</keyword>
<gene>
    <name evidence="2" type="ORF">TWF694_001923</name>
</gene>
<protein>
    <recommendedName>
        <fullName evidence="1">DUF7587 domain-containing protein</fullName>
    </recommendedName>
</protein>
<dbReference type="EMBL" id="JAVHJO010000010">
    <property type="protein sequence ID" value="KAK6535466.1"/>
    <property type="molecule type" value="Genomic_DNA"/>
</dbReference>
<dbReference type="InterPro" id="IPR056009">
    <property type="entry name" value="DUF7587"/>
</dbReference>
<accession>A0AAV9X579</accession>
<sequence>MSQQPTEQPCLFQPRRRHGALDDGFDQVPQYLFRTWAPQTNGYNDEDVIMPAAVYNGKTSSDLLSFDDEFAREMLCDHLLWKNRFDDNLTSWTSSLFYALQLARYRNALDRRKFTYPGNIYICVLDTRKFDRKTFLPAPALLVAYSVRSQGKLTHSYSEGEFLSQGQLDIRGKSKVVTYEDLVSHGLNDIFPRNVPETKLWWAVHDYRKAWLSDIAIDEIELKSSHSLASKCFGEEWYLPMIAMLLALKPRSVKDDRIVRIKYYEKEDGPISKLETALARTERCSKPAIELSEFVRIMQVLLKQAKEGEKQKNVKVPATNEIDELSKSMGGLAV</sequence>
<evidence type="ECO:0000259" key="1">
    <source>
        <dbReference type="Pfam" id="PF24494"/>
    </source>
</evidence>
<organism evidence="2 3">
    <name type="scientific">Orbilia ellipsospora</name>
    <dbReference type="NCBI Taxonomy" id="2528407"/>
    <lineage>
        <taxon>Eukaryota</taxon>
        <taxon>Fungi</taxon>
        <taxon>Dikarya</taxon>
        <taxon>Ascomycota</taxon>
        <taxon>Pezizomycotina</taxon>
        <taxon>Orbiliomycetes</taxon>
        <taxon>Orbiliales</taxon>
        <taxon>Orbiliaceae</taxon>
        <taxon>Orbilia</taxon>
    </lineage>
</organism>
<dbReference type="AlphaFoldDB" id="A0AAV9X579"/>
<feature type="domain" description="DUF7587" evidence="1">
    <location>
        <begin position="28"/>
        <end position="167"/>
    </location>
</feature>
<dbReference type="Pfam" id="PF24494">
    <property type="entry name" value="DUF7587"/>
    <property type="match status" value="1"/>
</dbReference>
<name>A0AAV9X579_9PEZI</name>
<dbReference type="Proteomes" id="UP001365542">
    <property type="component" value="Unassembled WGS sequence"/>
</dbReference>
<evidence type="ECO:0000313" key="2">
    <source>
        <dbReference type="EMBL" id="KAK6535466.1"/>
    </source>
</evidence>
<comment type="caution">
    <text evidence="2">The sequence shown here is derived from an EMBL/GenBank/DDBJ whole genome shotgun (WGS) entry which is preliminary data.</text>
</comment>